<keyword evidence="5" id="KW-0548">Nucleotidyltransferase</keyword>
<evidence type="ECO:0000256" key="3">
    <source>
        <dbReference type="ARBA" id="ARBA00022478"/>
    </source>
</evidence>
<dbReference type="SUPFAM" id="SSF64484">
    <property type="entry name" value="beta and beta-prime subunits of DNA dependent RNA-polymerase"/>
    <property type="match status" value="2"/>
</dbReference>
<evidence type="ECO:0000256" key="8">
    <source>
        <dbReference type="ARBA" id="ARBA00023163"/>
    </source>
</evidence>
<feature type="domain" description="RNA polymerase Rpb2" evidence="11">
    <location>
        <begin position="1192"/>
        <end position="1304"/>
    </location>
</feature>
<feature type="domain" description="RNA polymerase beta subunit protrusion" evidence="13">
    <location>
        <begin position="213"/>
        <end position="496"/>
    </location>
</feature>
<evidence type="ECO:0000259" key="12">
    <source>
        <dbReference type="Pfam" id="PF04561"/>
    </source>
</evidence>
<dbReference type="Pfam" id="PF04560">
    <property type="entry name" value="RNA_pol_Rpb2_7"/>
    <property type="match status" value="1"/>
</dbReference>
<feature type="domain" description="RNA polymerase Rpb2" evidence="12">
    <location>
        <begin position="325"/>
        <end position="460"/>
    </location>
</feature>
<dbReference type="GO" id="GO:0003677">
    <property type="term" value="F:DNA binding"/>
    <property type="evidence" value="ECO:0007669"/>
    <property type="project" value="InterPro"/>
</dbReference>
<dbReference type="CDD" id="cd00653">
    <property type="entry name" value="RNA_pol_B_RPB2"/>
    <property type="match status" value="1"/>
</dbReference>
<dbReference type="InterPro" id="IPR007644">
    <property type="entry name" value="RNA_pol_bsu_protrusion"/>
</dbReference>
<evidence type="ECO:0000259" key="13">
    <source>
        <dbReference type="Pfam" id="PF04563"/>
    </source>
</evidence>
<feature type="region of interest" description="Disordered" evidence="9">
    <location>
        <begin position="1590"/>
        <end position="1615"/>
    </location>
</feature>
<dbReference type="InterPro" id="IPR015712">
    <property type="entry name" value="DNA-dir_RNA_pol_su2"/>
</dbReference>
<sequence length="1615" mass="183012">MENSTIWKIIDKYFEDNPQCLVRHHIESYNDFFKNGIFQIFKEKNPIRISTRFDDNLNDYRSQCIMYFGGKEGNKIYFGKPIIYDDNDNSHYMYPNEARLRNMTYGMTIHYDVDIEFVDILDKNELPNIVGIEKIGGNGGNGENTHSEFVNFKTNPDNEQEPIDYSKTDIADKEILGGAVKRKNKPKRRIDLELSPMEMGLLREATEKSMTNSNRQTRTRTLEKIFLGKFPIMVQSEYCILTGLPREIRHTMGECRNDVGGYFIIDGKEKTVVSQEKFGDNMLYIRKSNDDISLYSAEIRSVSENVAKPIRTLSVKIMAPTASYSNQNIVVNIPNVRKPVPLFIVFRALGIISDKQIITMCLLDLDKYDSMVDIFAPSVHDAGGIMTQRTALKYIATLTKRKTVPYALEILSDYFLPHVGETNYIQKAYYLGHIVFKLLSVYTGLEAPTDRDNFKFKRIELVGSLMYDLFREYYTIQQRQIHLAFESKITYNRNLYENNLYGLIDENYKAFFGERSLEAGFKKAFKGNWGAFTHTKRIGVVQDLNRLSHNSALSHLRKTNLPLDASVKLVGPRVLHNTQWGLFDPIDTPDGGNIGIHKHMSISAYVTQGVSREPMIKWLRENIDMKLVEDCTPKVLSTMTKVMINGLWAGSITTPFESVEKIRLFRRNALLPIYTSVTFDIKQNTVFIYTDAGRLCRPIFYRDTETGKMSFDNKFIKYRLDENDFTWNDLISGFNEKKIENFNPNDYKMYQLAELYKNITEESNPAKLNKFLEGKAILDYLDTNEAENALIAMNKEDLSKDSKRKHTHMEIHESLIFGMMCNIGIFPENNPATRNSFSCGQSKQACSMYHTNHQVRMDKTAVVLVNGQVPLVKSRYLEHINHEENTYGENAIVAIMCYTGYNVEDAILINEGALKRGLFRTTYYTTYETHEEKSKSGNGTTEKIFTNIESESTVIGTKPGYDYSKLDKYGLIRENTPVDDKTVLIGLTVTNSNMKDTKMDMSKTPKKGQLGIVDKSFITDGEEGNRIAKIRIREERIPNIGDKMAARSGQKGTVGLVVPERDMPFTKDGIRPDIIINPHAIPSRMTIGQLVETIVGKASAMYGGYADCTAFNNRGSKIGVFGEMLTKVGYHSSGNELLYNGMTGEQIETEIFIGPNYYMRLKHMVKDKINYRALGPRSALTRQTVGGRANDGGLRIGEMERDSVISHGAAEFLRESLMERGDKYKLAICNTTGLVAIYNPSKNVFMSPMADGPIKFITSMDGNETHIENITKYGRSFSIISVPYSLKLLIQELQTINVQMRIITEDNIQQLENMSFSKNINLLTSNEKIEPKDIINQIKQAISKSGSDALNTPISIAENIPTSPDFSPPEETSPPYPETSPAYEGPTTQNSPDYPNTSPAYEGPESPPYNPTSPSSPPYNPFENETKMVGGFVNNINDSINYNIGELVYYRGDNSPKRLWRITDIGNQFITIQANTNEHLDINDTIQVVLPSDIYRPNEIVDTSVFNEPLQPTAGLYNSFDQVNYPTQPMMPYPPINIKVVGGNDFSTNDNKNDAMNMSAEHTNTINESFGIKMNNEVPAIKVNPNLNTETVKESNKPSNEPDFSKGGMVIIKKG</sequence>
<dbReference type="Pfam" id="PF04561">
    <property type="entry name" value="RNA_pol_Rpb2_2"/>
    <property type="match status" value="1"/>
</dbReference>
<dbReference type="Pfam" id="PF04566">
    <property type="entry name" value="RNA_pol_Rpb2_4"/>
    <property type="match status" value="1"/>
</dbReference>
<dbReference type="GO" id="GO:0000428">
    <property type="term" value="C:DNA-directed RNA polymerase complex"/>
    <property type="evidence" value="ECO:0007669"/>
    <property type="project" value="UniProtKB-KW"/>
</dbReference>
<evidence type="ECO:0000256" key="5">
    <source>
        <dbReference type="ARBA" id="ARBA00022695"/>
    </source>
</evidence>
<dbReference type="Gene3D" id="3.90.1800.10">
    <property type="entry name" value="RNA polymerase alpha subunit dimerisation domain"/>
    <property type="match status" value="1"/>
</dbReference>
<evidence type="ECO:0000313" key="16">
    <source>
        <dbReference type="EMBL" id="QHT25389.1"/>
    </source>
</evidence>
<proteinExistence type="inferred from homology"/>
<evidence type="ECO:0000256" key="2">
    <source>
        <dbReference type="ARBA" id="ARBA00012418"/>
    </source>
</evidence>
<evidence type="ECO:0000256" key="7">
    <source>
        <dbReference type="ARBA" id="ARBA00022833"/>
    </source>
</evidence>
<accession>A0A6C0EAU7</accession>
<dbReference type="GO" id="GO:0032549">
    <property type="term" value="F:ribonucleoside binding"/>
    <property type="evidence" value="ECO:0007669"/>
    <property type="project" value="InterPro"/>
</dbReference>
<dbReference type="Pfam" id="PF04563">
    <property type="entry name" value="RNA_pol_Rpb2_1"/>
    <property type="match status" value="2"/>
</dbReference>
<evidence type="ECO:0000259" key="10">
    <source>
        <dbReference type="Pfam" id="PF00562"/>
    </source>
</evidence>
<feature type="domain" description="RNA polymerase Rpb2" evidence="15">
    <location>
        <begin position="642"/>
        <end position="701"/>
    </location>
</feature>
<keyword evidence="4" id="KW-0808">Transferase</keyword>
<feature type="domain" description="RNA polymerase beta subunit protrusion" evidence="13">
    <location>
        <begin position="21"/>
        <end position="117"/>
    </location>
</feature>
<evidence type="ECO:0000256" key="9">
    <source>
        <dbReference type="SAM" id="MobiDB-lite"/>
    </source>
</evidence>
<feature type="region of interest" description="Disordered" evidence="9">
    <location>
        <begin position="1357"/>
        <end position="1423"/>
    </location>
</feature>
<evidence type="ECO:0000256" key="4">
    <source>
        <dbReference type="ARBA" id="ARBA00022679"/>
    </source>
</evidence>
<dbReference type="InterPro" id="IPR007645">
    <property type="entry name" value="RNA_pol_Rpb2_3"/>
</dbReference>
<dbReference type="InterPro" id="IPR007120">
    <property type="entry name" value="DNA-dir_RNAP_su2_dom"/>
</dbReference>
<dbReference type="InterPro" id="IPR007642">
    <property type="entry name" value="RNA_pol_Rpb2_2"/>
</dbReference>
<evidence type="ECO:0000259" key="11">
    <source>
        <dbReference type="Pfam" id="PF04560"/>
    </source>
</evidence>
<dbReference type="InterPro" id="IPR037033">
    <property type="entry name" value="DNA-dir_RNAP_su2_hyb_sf"/>
</dbReference>
<feature type="compositionally biased region" description="Polar residues" evidence="9">
    <location>
        <begin position="1386"/>
        <end position="1399"/>
    </location>
</feature>
<feature type="domain" description="DNA-directed RNA polymerase subunit 2 hybrid-binding" evidence="10">
    <location>
        <begin position="824"/>
        <end position="1189"/>
    </location>
</feature>
<keyword evidence="8" id="KW-0804">Transcription</keyword>
<evidence type="ECO:0000256" key="1">
    <source>
        <dbReference type="ARBA" id="ARBA00006835"/>
    </source>
</evidence>
<dbReference type="Pfam" id="PF04565">
    <property type="entry name" value="RNA_pol_Rpb2_3"/>
    <property type="match status" value="1"/>
</dbReference>
<dbReference type="GO" id="GO:0006351">
    <property type="term" value="P:DNA-templated transcription"/>
    <property type="evidence" value="ECO:0007669"/>
    <property type="project" value="InterPro"/>
</dbReference>
<dbReference type="Gene3D" id="3.90.1110.10">
    <property type="entry name" value="RNA polymerase Rpb2, domain 2"/>
    <property type="match status" value="1"/>
</dbReference>
<evidence type="ECO:0000256" key="6">
    <source>
        <dbReference type="ARBA" id="ARBA00022723"/>
    </source>
</evidence>
<reference evidence="16" key="1">
    <citation type="journal article" date="2020" name="Nature">
        <title>Giant virus diversity and host interactions through global metagenomics.</title>
        <authorList>
            <person name="Schulz F."/>
            <person name="Roux S."/>
            <person name="Paez-Espino D."/>
            <person name="Jungbluth S."/>
            <person name="Walsh D.A."/>
            <person name="Denef V.J."/>
            <person name="McMahon K.D."/>
            <person name="Konstantinidis K.T."/>
            <person name="Eloe-Fadrosh E.A."/>
            <person name="Kyrpides N.C."/>
            <person name="Woyke T."/>
        </authorList>
    </citation>
    <scope>NUCLEOTIDE SEQUENCE</scope>
    <source>
        <strain evidence="16">GVMAG-M-3300023179-152</strain>
    </source>
</reference>
<feature type="compositionally biased region" description="Pro residues" evidence="9">
    <location>
        <begin position="1405"/>
        <end position="1420"/>
    </location>
</feature>
<dbReference type="GO" id="GO:0046872">
    <property type="term" value="F:metal ion binding"/>
    <property type="evidence" value="ECO:0007669"/>
    <property type="project" value="UniProtKB-KW"/>
</dbReference>
<comment type="similarity">
    <text evidence="1">Belongs to the RNA polymerase beta chain family.</text>
</comment>
<dbReference type="EC" id="2.7.7.6" evidence="2"/>
<dbReference type="InterPro" id="IPR007641">
    <property type="entry name" value="RNA_pol_Rpb2_7"/>
</dbReference>
<dbReference type="Gene3D" id="3.90.1100.10">
    <property type="match status" value="1"/>
</dbReference>
<dbReference type="InterPro" id="IPR037034">
    <property type="entry name" value="RNA_pol_Rpb2_2_sf"/>
</dbReference>
<dbReference type="Gene3D" id="2.40.270.10">
    <property type="entry name" value="DNA-directed RNA polymerase, subunit 2, domain 6"/>
    <property type="match status" value="1"/>
</dbReference>
<dbReference type="InterPro" id="IPR014724">
    <property type="entry name" value="RNA_pol_RPB2_OB-fold"/>
</dbReference>
<evidence type="ECO:0000259" key="15">
    <source>
        <dbReference type="Pfam" id="PF04566"/>
    </source>
</evidence>
<dbReference type="Pfam" id="PF00562">
    <property type="entry name" value="RNA_pol_Rpb2_6"/>
    <property type="match status" value="1"/>
</dbReference>
<keyword evidence="6" id="KW-0479">Metal-binding</keyword>
<keyword evidence="7" id="KW-0862">Zinc</keyword>
<dbReference type="Gene3D" id="2.40.50.150">
    <property type="match status" value="1"/>
</dbReference>
<name>A0A6C0EAU7_9ZZZZ</name>
<dbReference type="PANTHER" id="PTHR20856">
    <property type="entry name" value="DNA-DIRECTED RNA POLYMERASE I SUBUNIT 2"/>
    <property type="match status" value="1"/>
</dbReference>
<dbReference type="EMBL" id="MN739766">
    <property type="protein sequence ID" value="QHT25389.1"/>
    <property type="molecule type" value="Genomic_DNA"/>
</dbReference>
<feature type="domain" description="RNA polymerase Rpb2" evidence="14">
    <location>
        <begin position="544"/>
        <end position="606"/>
    </location>
</feature>
<evidence type="ECO:0000259" key="14">
    <source>
        <dbReference type="Pfam" id="PF04565"/>
    </source>
</evidence>
<dbReference type="InterPro" id="IPR007646">
    <property type="entry name" value="RNA_pol_Rpb2_4"/>
</dbReference>
<keyword evidence="3" id="KW-0240">DNA-directed RNA polymerase</keyword>
<organism evidence="16">
    <name type="scientific">viral metagenome</name>
    <dbReference type="NCBI Taxonomy" id="1070528"/>
    <lineage>
        <taxon>unclassified sequences</taxon>
        <taxon>metagenomes</taxon>
        <taxon>organismal metagenomes</taxon>
    </lineage>
</organism>
<dbReference type="GO" id="GO:0003899">
    <property type="term" value="F:DNA-directed RNA polymerase activity"/>
    <property type="evidence" value="ECO:0007669"/>
    <property type="project" value="UniProtKB-EC"/>
</dbReference>
<protein>
    <recommendedName>
        <fullName evidence="2">DNA-directed RNA polymerase</fullName>
        <ecNumber evidence="2">2.7.7.6</ecNumber>
    </recommendedName>
</protein>